<evidence type="ECO:0000256" key="11">
    <source>
        <dbReference type="ARBA" id="ARBA00023204"/>
    </source>
</evidence>
<evidence type="ECO:0000256" key="4">
    <source>
        <dbReference type="ARBA" id="ARBA00019403"/>
    </source>
</evidence>
<evidence type="ECO:0000256" key="10">
    <source>
        <dbReference type="ARBA" id="ARBA00023014"/>
    </source>
</evidence>
<dbReference type="InterPro" id="IPR036895">
    <property type="entry name" value="Uracil-DNA_glycosylase-like_sf"/>
</dbReference>
<evidence type="ECO:0000256" key="8">
    <source>
        <dbReference type="ARBA" id="ARBA00022801"/>
    </source>
</evidence>
<evidence type="ECO:0000259" key="13">
    <source>
        <dbReference type="SMART" id="SM00986"/>
    </source>
</evidence>
<organism evidence="14 15">
    <name type="scientific">Nitrobacter hamburgensis (strain DSM 10229 / NCIMB 13809 / X14)</name>
    <dbReference type="NCBI Taxonomy" id="323097"/>
    <lineage>
        <taxon>Bacteria</taxon>
        <taxon>Pseudomonadati</taxon>
        <taxon>Pseudomonadota</taxon>
        <taxon>Alphaproteobacteria</taxon>
        <taxon>Hyphomicrobiales</taxon>
        <taxon>Nitrobacteraceae</taxon>
        <taxon>Nitrobacter</taxon>
    </lineage>
</organism>
<dbReference type="KEGG" id="nha:Nham_3219"/>
<dbReference type="GO" id="GO:0006281">
    <property type="term" value="P:DNA repair"/>
    <property type="evidence" value="ECO:0007669"/>
    <property type="project" value="UniProtKB-KW"/>
</dbReference>
<sequence length="289" mass="31177">MTSDHAPTVRELMAFYLEAGVDCALGDGPVDRLSAPDLAAPDLAAPDRPVVAPAGTGPVPAGKPPDRAVTAAPRVGIAPPPEIAIESAREAARTAPSLEALRTLLDTFDGCALKFTASRLVFADGNPHARLMFVGEAPGRDEDIEGLPFVGRSGQLLNRMIAAIGLTRSDVYIANVIPWRPPGNRTPTPQETQICLPFIRRQIELVNPDVLVTLGNPSTQTLLPTREGIMKTRGKWFDYDTDTRTIRAMATFHPAYLLRSPSSKRMAWLDLRAIAKALKDMALERSAQA</sequence>
<dbReference type="EC" id="3.2.2.27" evidence="3"/>
<keyword evidence="8" id="KW-0378">Hydrolase</keyword>
<dbReference type="Gene3D" id="3.40.470.10">
    <property type="entry name" value="Uracil-DNA glycosylase-like domain"/>
    <property type="match status" value="1"/>
</dbReference>
<dbReference type="STRING" id="323097.Nham_3219"/>
<evidence type="ECO:0000256" key="9">
    <source>
        <dbReference type="ARBA" id="ARBA00023004"/>
    </source>
</evidence>
<dbReference type="NCBIfam" id="TIGR00758">
    <property type="entry name" value="UDG_fam4"/>
    <property type="match status" value="1"/>
</dbReference>
<comment type="catalytic activity">
    <reaction evidence="1">
        <text>Hydrolyzes single-stranded DNA or mismatched double-stranded DNA and polynucleotides, releasing free uracil.</text>
        <dbReference type="EC" id="3.2.2.27"/>
    </reaction>
</comment>
<accession>Q1QIJ3</accession>
<dbReference type="SUPFAM" id="SSF52141">
    <property type="entry name" value="Uracil-DNA glycosylase-like"/>
    <property type="match status" value="1"/>
</dbReference>
<dbReference type="HOGENOM" id="CLU_044815_1_0_5"/>
<evidence type="ECO:0000313" key="15">
    <source>
        <dbReference type="Proteomes" id="UP000001953"/>
    </source>
</evidence>
<dbReference type="CDD" id="cd10030">
    <property type="entry name" value="UDG-F4_TTUDGA_SPO1dp_like"/>
    <property type="match status" value="1"/>
</dbReference>
<dbReference type="RefSeq" id="WP_011511610.1">
    <property type="nucleotide sequence ID" value="NC_007964.1"/>
</dbReference>
<keyword evidence="9" id="KW-0408">Iron</keyword>
<dbReference type="PANTHER" id="PTHR33693">
    <property type="entry name" value="TYPE-5 URACIL-DNA GLYCOSYLASE"/>
    <property type="match status" value="1"/>
</dbReference>
<evidence type="ECO:0000256" key="7">
    <source>
        <dbReference type="ARBA" id="ARBA00022763"/>
    </source>
</evidence>
<gene>
    <name evidence="14" type="ordered locus">Nham_3219</name>
</gene>
<protein>
    <recommendedName>
        <fullName evidence="4">Type-4 uracil-DNA glycosylase</fullName>
        <ecNumber evidence="3">3.2.2.27</ecNumber>
    </recommendedName>
</protein>
<evidence type="ECO:0000256" key="1">
    <source>
        <dbReference type="ARBA" id="ARBA00001400"/>
    </source>
</evidence>
<reference evidence="14 15" key="1">
    <citation type="submission" date="2006-03" db="EMBL/GenBank/DDBJ databases">
        <title>Complete sequence of chromosome of Nitrobacter hamburgensis X14.</title>
        <authorList>
            <consortium name="US DOE Joint Genome Institute"/>
            <person name="Copeland A."/>
            <person name="Lucas S."/>
            <person name="Lapidus A."/>
            <person name="Barry K."/>
            <person name="Detter J.C."/>
            <person name="Glavina del Rio T."/>
            <person name="Hammon N."/>
            <person name="Israni S."/>
            <person name="Dalin E."/>
            <person name="Tice H."/>
            <person name="Pitluck S."/>
            <person name="Chain P."/>
            <person name="Malfatti S."/>
            <person name="Shin M."/>
            <person name="Vergez L."/>
            <person name="Schmutz J."/>
            <person name="Larimer F."/>
            <person name="Land M."/>
            <person name="Hauser L."/>
            <person name="Kyrpides N."/>
            <person name="Ivanova N."/>
            <person name="Ward B."/>
            <person name="Arp D."/>
            <person name="Klotz M."/>
            <person name="Stein L."/>
            <person name="O'Mullan G."/>
            <person name="Starkenburg S."/>
            <person name="Sayavedra L."/>
            <person name="Poret-Peterson A.T."/>
            <person name="Gentry M.E."/>
            <person name="Bruce D."/>
            <person name="Richardson P."/>
        </authorList>
    </citation>
    <scope>NUCLEOTIDE SEQUENCE [LARGE SCALE GENOMIC DNA]</scope>
    <source>
        <strain evidence="15">DSM 10229 / NCIMB 13809 / X14</strain>
    </source>
</reference>
<evidence type="ECO:0000256" key="12">
    <source>
        <dbReference type="SAM" id="MobiDB-lite"/>
    </source>
</evidence>
<dbReference type="eggNOG" id="COG1573">
    <property type="taxonomic scope" value="Bacteria"/>
</dbReference>
<dbReference type="InterPro" id="IPR051536">
    <property type="entry name" value="UDG_Type-4/5"/>
</dbReference>
<dbReference type="OrthoDB" id="5290748at2"/>
<evidence type="ECO:0000313" key="14">
    <source>
        <dbReference type="EMBL" id="ABE63954.1"/>
    </source>
</evidence>
<keyword evidence="15" id="KW-1185">Reference proteome</keyword>
<dbReference type="EMBL" id="CP000319">
    <property type="protein sequence ID" value="ABE63954.1"/>
    <property type="molecule type" value="Genomic_DNA"/>
</dbReference>
<keyword evidence="11" id="KW-0234">DNA repair</keyword>
<evidence type="ECO:0000256" key="6">
    <source>
        <dbReference type="ARBA" id="ARBA00022723"/>
    </source>
</evidence>
<evidence type="ECO:0000256" key="5">
    <source>
        <dbReference type="ARBA" id="ARBA00022485"/>
    </source>
</evidence>
<dbReference type="Proteomes" id="UP000001953">
    <property type="component" value="Chromosome"/>
</dbReference>
<dbReference type="PANTHER" id="PTHR33693:SF1">
    <property type="entry name" value="TYPE-4 URACIL-DNA GLYCOSYLASE"/>
    <property type="match status" value="1"/>
</dbReference>
<evidence type="ECO:0000256" key="3">
    <source>
        <dbReference type="ARBA" id="ARBA00012030"/>
    </source>
</evidence>
<feature type="compositionally biased region" description="Low complexity" evidence="12">
    <location>
        <begin position="44"/>
        <end position="60"/>
    </location>
</feature>
<proteinExistence type="inferred from homology"/>
<name>Q1QIJ3_NITHX</name>
<keyword evidence="6" id="KW-0479">Metal-binding</keyword>
<keyword evidence="7" id="KW-0227">DNA damage</keyword>
<dbReference type="GO" id="GO:0004844">
    <property type="term" value="F:uracil DNA N-glycosylase activity"/>
    <property type="evidence" value="ECO:0007669"/>
    <property type="project" value="UniProtKB-EC"/>
</dbReference>
<keyword evidence="5" id="KW-0004">4Fe-4S</keyword>
<dbReference type="InterPro" id="IPR005122">
    <property type="entry name" value="Uracil-DNA_glycosylase-like"/>
</dbReference>
<dbReference type="SMART" id="SM00987">
    <property type="entry name" value="UreE_C"/>
    <property type="match status" value="1"/>
</dbReference>
<dbReference type="GO" id="GO:0046872">
    <property type="term" value="F:metal ion binding"/>
    <property type="evidence" value="ECO:0007669"/>
    <property type="project" value="UniProtKB-KW"/>
</dbReference>
<comment type="similarity">
    <text evidence="2">Belongs to the uracil-DNA glycosylase (UDG) superfamily. Type 4 (UDGa) family.</text>
</comment>
<dbReference type="GO" id="GO:0051539">
    <property type="term" value="F:4 iron, 4 sulfur cluster binding"/>
    <property type="evidence" value="ECO:0007669"/>
    <property type="project" value="UniProtKB-KW"/>
</dbReference>
<feature type="region of interest" description="Disordered" evidence="12">
    <location>
        <begin position="44"/>
        <end position="67"/>
    </location>
</feature>
<dbReference type="Pfam" id="PF03167">
    <property type="entry name" value="UDG"/>
    <property type="match status" value="1"/>
</dbReference>
<keyword evidence="10" id="KW-0411">Iron-sulfur</keyword>
<dbReference type="SMART" id="SM00986">
    <property type="entry name" value="UDG"/>
    <property type="match status" value="1"/>
</dbReference>
<dbReference type="AlphaFoldDB" id="Q1QIJ3"/>
<evidence type="ECO:0000256" key="2">
    <source>
        <dbReference type="ARBA" id="ARBA00006521"/>
    </source>
</evidence>
<dbReference type="InterPro" id="IPR005273">
    <property type="entry name" value="Ura-DNA_glyco_family4"/>
</dbReference>
<feature type="domain" description="Uracil-DNA glycosylase-like" evidence="13">
    <location>
        <begin position="122"/>
        <end position="272"/>
    </location>
</feature>